<dbReference type="InterPro" id="IPR014284">
    <property type="entry name" value="RNA_pol_sigma-70_dom"/>
</dbReference>
<dbReference type="SUPFAM" id="SSF88659">
    <property type="entry name" value="Sigma3 and sigma4 domains of RNA polymerase sigma factors"/>
    <property type="match status" value="1"/>
</dbReference>
<dbReference type="InterPro" id="IPR013325">
    <property type="entry name" value="RNA_pol_sigma_r2"/>
</dbReference>
<keyword evidence="3" id="KW-0731">Sigma factor</keyword>
<dbReference type="STRING" id="151894.SAMN04488524_0908"/>
<evidence type="ECO:0000313" key="7">
    <source>
        <dbReference type="Proteomes" id="UP000192756"/>
    </source>
</evidence>
<evidence type="ECO:0000256" key="3">
    <source>
        <dbReference type="ARBA" id="ARBA00023082"/>
    </source>
</evidence>
<dbReference type="Gene3D" id="1.10.1740.10">
    <property type="match status" value="1"/>
</dbReference>
<evidence type="ECO:0000256" key="5">
    <source>
        <dbReference type="ARBA" id="ARBA00023163"/>
    </source>
</evidence>
<reference evidence="7" key="1">
    <citation type="submission" date="2017-04" db="EMBL/GenBank/DDBJ databases">
        <authorList>
            <person name="Varghese N."/>
            <person name="Submissions S."/>
        </authorList>
    </citation>
    <scope>NUCLEOTIDE SEQUENCE [LARGE SCALE GENOMIC DNA]</scope>
    <source>
        <strain evidence="7">DSM 12126</strain>
    </source>
</reference>
<dbReference type="OrthoDB" id="1099849at2"/>
<dbReference type="InterPro" id="IPR039425">
    <property type="entry name" value="RNA_pol_sigma-70-like"/>
</dbReference>
<organism evidence="6 7">
    <name type="scientific">Pedobacter africanus</name>
    <dbReference type="NCBI Taxonomy" id="151894"/>
    <lineage>
        <taxon>Bacteria</taxon>
        <taxon>Pseudomonadati</taxon>
        <taxon>Bacteroidota</taxon>
        <taxon>Sphingobacteriia</taxon>
        <taxon>Sphingobacteriales</taxon>
        <taxon>Sphingobacteriaceae</taxon>
        <taxon>Pedobacter</taxon>
    </lineage>
</organism>
<protein>
    <submittedName>
        <fullName evidence="6">RNA polymerase sigma factor, sigma-70 family</fullName>
    </submittedName>
</protein>
<comment type="similarity">
    <text evidence="1">Belongs to the sigma-70 factor family. ECF subfamily.</text>
</comment>
<dbReference type="GO" id="GO:0016987">
    <property type="term" value="F:sigma factor activity"/>
    <property type="evidence" value="ECO:0007669"/>
    <property type="project" value="UniProtKB-KW"/>
</dbReference>
<evidence type="ECO:0000256" key="1">
    <source>
        <dbReference type="ARBA" id="ARBA00010641"/>
    </source>
</evidence>
<dbReference type="Proteomes" id="UP000192756">
    <property type="component" value="Unassembled WGS sequence"/>
</dbReference>
<evidence type="ECO:0000313" key="6">
    <source>
        <dbReference type="EMBL" id="SMC50695.1"/>
    </source>
</evidence>
<proteinExistence type="inferred from homology"/>
<keyword evidence="5" id="KW-0804">Transcription</keyword>
<dbReference type="InterPro" id="IPR013324">
    <property type="entry name" value="RNA_pol_sigma_r3/r4-like"/>
</dbReference>
<name>A0A1W1ZQ75_9SPHI</name>
<accession>A0A1W1ZQ75</accession>
<dbReference type="EMBL" id="FWXT01000001">
    <property type="protein sequence ID" value="SMC50695.1"/>
    <property type="molecule type" value="Genomic_DNA"/>
</dbReference>
<sequence length="190" mass="21820">MAKNIHADQRFITGLVNNDTAVINEIYKRCAGKVKSWITFNNGTEDDAGDIFQEALMDIYRQAKYKSLELTCPFEPYILLICKRKWLNEIKKRSILPVTNNEDDLLHIGEDTFANADELEKQEAQSKLFLKAFEKLGERCKEIISWSMKGEAQEKVAEALGVTYGYLRKKKSECMASLIKIVQSNQTEEQ</sequence>
<dbReference type="SUPFAM" id="SSF88946">
    <property type="entry name" value="Sigma2 domain of RNA polymerase sigma factors"/>
    <property type="match status" value="1"/>
</dbReference>
<dbReference type="PANTHER" id="PTHR43133:SF8">
    <property type="entry name" value="RNA POLYMERASE SIGMA FACTOR HI_1459-RELATED"/>
    <property type="match status" value="1"/>
</dbReference>
<gene>
    <name evidence="6" type="ORF">SAMN04488524_0908</name>
</gene>
<dbReference type="GO" id="GO:0003677">
    <property type="term" value="F:DNA binding"/>
    <property type="evidence" value="ECO:0007669"/>
    <property type="project" value="UniProtKB-KW"/>
</dbReference>
<dbReference type="PANTHER" id="PTHR43133">
    <property type="entry name" value="RNA POLYMERASE ECF-TYPE SIGMA FACTO"/>
    <property type="match status" value="1"/>
</dbReference>
<keyword evidence="4" id="KW-0238">DNA-binding</keyword>
<keyword evidence="7" id="KW-1185">Reference proteome</keyword>
<dbReference type="AlphaFoldDB" id="A0A1W1ZQ75"/>
<dbReference type="NCBIfam" id="TIGR02937">
    <property type="entry name" value="sigma70-ECF"/>
    <property type="match status" value="1"/>
</dbReference>
<dbReference type="RefSeq" id="WP_084237204.1">
    <property type="nucleotide sequence ID" value="NZ_FWXT01000001.1"/>
</dbReference>
<dbReference type="GO" id="GO:0006352">
    <property type="term" value="P:DNA-templated transcription initiation"/>
    <property type="evidence" value="ECO:0007669"/>
    <property type="project" value="InterPro"/>
</dbReference>
<evidence type="ECO:0000256" key="2">
    <source>
        <dbReference type="ARBA" id="ARBA00023015"/>
    </source>
</evidence>
<evidence type="ECO:0000256" key="4">
    <source>
        <dbReference type="ARBA" id="ARBA00023125"/>
    </source>
</evidence>
<keyword evidence="2" id="KW-0805">Transcription regulation</keyword>